<dbReference type="PANTHER" id="PTHR43394:SF1">
    <property type="entry name" value="ATP-BINDING CASSETTE SUB-FAMILY B MEMBER 10, MITOCHONDRIAL"/>
    <property type="match status" value="1"/>
</dbReference>
<dbReference type="GO" id="GO:0005524">
    <property type="term" value="F:ATP binding"/>
    <property type="evidence" value="ECO:0007669"/>
    <property type="project" value="UniProtKB-KW"/>
</dbReference>
<dbReference type="InterPro" id="IPR039421">
    <property type="entry name" value="Type_1_exporter"/>
</dbReference>
<feature type="transmembrane region" description="Helical" evidence="10">
    <location>
        <begin position="216"/>
        <end position="234"/>
    </location>
</feature>
<dbReference type="GO" id="GO:0005886">
    <property type="term" value="C:plasma membrane"/>
    <property type="evidence" value="ECO:0007669"/>
    <property type="project" value="UniProtKB-SubCell"/>
</dbReference>
<dbReference type="AlphaFoldDB" id="A0A917MV22"/>
<evidence type="ECO:0000256" key="10">
    <source>
        <dbReference type="SAM" id="Phobius"/>
    </source>
</evidence>
<dbReference type="CDD" id="cd18571">
    <property type="entry name" value="ABC_6TM_peptidase_like"/>
    <property type="match status" value="1"/>
</dbReference>
<sequence>MVAKFYGKEIPAEALKQITSYSKTGVSLLGMADAAEFVGFKAFGVKLTAGELMGSNNFPCILHWRQNHFVVLVGFKKRFWRVGYSVVIADPAQGMVTLTMHEFEQLWGMPMGIGLFLQPGATFQEKKDEYLYVNRDKVVGWRHILTYLSQYRKQVVQVVVSLMIGSVFPLFLPFLTQSIVDTGINTHNLSYIQVILVAYFVLLLSRRIVDFLRSKILLYVSAHINLSLLSDFWMKLMRLPLSYFETRHVGDILQRLNDQRRIETFVTGTALQTFFSFLSLLFFSVALIIYYPAIFFLFAVSSVLYVLWIMVVLRWRRALDYRRFSIAAKENSITMQLINGMQEIKLNNAEKSKRWEWEGAQAELFRLHYKDLSVNQYQQLGAFLFTEGKDILITYLVARSVMEGSLTLGAMLAIQYITGQLSAPVEDLLDFSRQLQEAKISLERLNDIHSIKEEPGGDVLRTFDLAASEVPAITFNNVSFTYPGAGNEPVLKNVHLRFPVGKVTAIVGTSGSGKTTVLKLLQQFYTDFSGEILIGSYNLMDIPPAAWRRNVGSVMQEGYIFSDTIARNIAISDEVIDEQKLHHAATVANISDFIQGLPLRYESKIGAEGSGVSAGQRQRILIARAVYKNPGIILFDEATNSLDANNEMQIMDNLHAVFRDKTVIIVAHRLSTVKNADHIIVLENGRVMEEGNHYSLLSLQGRYRELVHNQLQMQEENTLVN</sequence>
<proteinExistence type="predicted"/>
<dbReference type="PROSITE" id="PS50990">
    <property type="entry name" value="PEPTIDASE_C39"/>
    <property type="match status" value="1"/>
</dbReference>
<organism evidence="14 15">
    <name type="scientific">Filimonas zeae</name>
    <dbReference type="NCBI Taxonomy" id="1737353"/>
    <lineage>
        <taxon>Bacteria</taxon>
        <taxon>Pseudomonadati</taxon>
        <taxon>Bacteroidota</taxon>
        <taxon>Chitinophagia</taxon>
        <taxon>Chitinophagales</taxon>
        <taxon>Chitinophagaceae</taxon>
        <taxon>Filimonas</taxon>
    </lineage>
</organism>
<dbReference type="Pfam" id="PF03412">
    <property type="entry name" value="Peptidase_C39"/>
    <property type="match status" value="1"/>
</dbReference>
<dbReference type="SUPFAM" id="SSF52540">
    <property type="entry name" value="P-loop containing nucleoside triphosphate hydrolases"/>
    <property type="match status" value="1"/>
</dbReference>
<name>A0A917MV22_9BACT</name>
<keyword evidence="7 14" id="KW-0067">ATP-binding</keyword>
<dbReference type="FunFam" id="3.40.50.300:FF:000221">
    <property type="entry name" value="Multidrug ABC transporter ATP-binding protein"/>
    <property type="match status" value="1"/>
</dbReference>
<dbReference type="InterPro" id="IPR027417">
    <property type="entry name" value="P-loop_NTPase"/>
</dbReference>
<dbReference type="Pfam" id="PF00005">
    <property type="entry name" value="ABC_tran"/>
    <property type="match status" value="1"/>
</dbReference>
<evidence type="ECO:0000256" key="3">
    <source>
        <dbReference type="ARBA" id="ARBA00022475"/>
    </source>
</evidence>
<feature type="transmembrane region" description="Helical" evidence="10">
    <location>
        <begin position="280"/>
        <end position="313"/>
    </location>
</feature>
<reference evidence="14" key="1">
    <citation type="journal article" date="2014" name="Int. J. Syst. Evol. Microbiol.">
        <title>Complete genome sequence of Corynebacterium casei LMG S-19264T (=DSM 44701T), isolated from a smear-ripened cheese.</title>
        <authorList>
            <consortium name="US DOE Joint Genome Institute (JGI-PGF)"/>
            <person name="Walter F."/>
            <person name="Albersmeier A."/>
            <person name="Kalinowski J."/>
            <person name="Ruckert C."/>
        </authorList>
    </citation>
    <scope>NUCLEOTIDE SEQUENCE</scope>
    <source>
        <strain evidence="14">CGMCC 1.15290</strain>
    </source>
</reference>
<evidence type="ECO:0000313" key="14">
    <source>
        <dbReference type="EMBL" id="GGH62218.1"/>
    </source>
</evidence>
<keyword evidence="8 10" id="KW-1133">Transmembrane helix</keyword>
<reference evidence="14" key="2">
    <citation type="submission" date="2020-09" db="EMBL/GenBank/DDBJ databases">
        <authorList>
            <person name="Sun Q."/>
            <person name="Zhou Y."/>
        </authorList>
    </citation>
    <scope>NUCLEOTIDE SEQUENCE</scope>
    <source>
        <strain evidence="14">CGMCC 1.15290</strain>
    </source>
</reference>
<protein>
    <submittedName>
        <fullName evidence="14">ABC transporter ATP-binding protein</fullName>
    </submittedName>
</protein>
<dbReference type="SMART" id="SM00382">
    <property type="entry name" value="AAA"/>
    <property type="match status" value="1"/>
</dbReference>
<feature type="transmembrane region" description="Helical" evidence="10">
    <location>
        <begin position="155"/>
        <end position="176"/>
    </location>
</feature>
<dbReference type="GO" id="GO:0008233">
    <property type="term" value="F:peptidase activity"/>
    <property type="evidence" value="ECO:0007669"/>
    <property type="project" value="InterPro"/>
</dbReference>
<dbReference type="PROSITE" id="PS00211">
    <property type="entry name" value="ABC_TRANSPORTER_1"/>
    <property type="match status" value="1"/>
</dbReference>
<dbReference type="Pfam" id="PF00664">
    <property type="entry name" value="ABC_membrane"/>
    <property type="match status" value="1"/>
</dbReference>
<evidence type="ECO:0000313" key="15">
    <source>
        <dbReference type="Proteomes" id="UP000627292"/>
    </source>
</evidence>
<dbReference type="PANTHER" id="PTHR43394">
    <property type="entry name" value="ATP-DEPENDENT PERMEASE MDL1, MITOCHONDRIAL"/>
    <property type="match status" value="1"/>
</dbReference>
<dbReference type="Gene3D" id="3.40.50.300">
    <property type="entry name" value="P-loop containing nucleotide triphosphate hydrolases"/>
    <property type="match status" value="1"/>
</dbReference>
<evidence type="ECO:0000256" key="7">
    <source>
        <dbReference type="ARBA" id="ARBA00022840"/>
    </source>
</evidence>
<evidence type="ECO:0000259" key="13">
    <source>
        <dbReference type="PROSITE" id="PS50990"/>
    </source>
</evidence>
<dbReference type="Proteomes" id="UP000627292">
    <property type="component" value="Unassembled WGS sequence"/>
</dbReference>
<keyword evidence="15" id="KW-1185">Reference proteome</keyword>
<evidence type="ECO:0000256" key="6">
    <source>
        <dbReference type="ARBA" id="ARBA00022801"/>
    </source>
</evidence>
<dbReference type="GO" id="GO:0006508">
    <property type="term" value="P:proteolysis"/>
    <property type="evidence" value="ECO:0007669"/>
    <property type="project" value="InterPro"/>
</dbReference>
<dbReference type="EMBL" id="BMIB01000001">
    <property type="protein sequence ID" value="GGH62218.1"/>
    <property type="molecule type" value="Genomic_DNA"/>
</dbReference>
<dbReference type="SUPFAM" id="SSF90123">
    <property type="entry name" value="ABC transporter transmembrane region"/>
    <property type="match status" value="1"/>
</dbReference>
<dbReference type="Gene3D" id="1.20.1560.10">
    <property type="entry name" value="ABC transporter type 1, transmembrane domain"/>
    <property type="match status" value="1"/>
</dbReference>
<evidence type="ECO:0000256" key="5">
    <source>
        <dbReference type="ARBA" id="ARBA00022741"/>
    </source>
</evidence>
<dbReference type="Gene3D" id="3.90.70.10">
    <property type="entry name" value="Cysteine proteinases"/>
    <property type="match status" value="1"/>
</dbReference>
<dbReference type="InterPro" id="IPR017871">
    <property type="entry name" value="ABC_transporter-like_CS"/>
</dbReference>
<keyword evidence="9 10" id="KW-0472">Membrane</keyword>
<evidence type="ECO:0000256" key="1">
    <source>
        <dbReference type="ARBA" id="ARBA00004651"/>
    </source>
</evidence>
<keyword evidence="2" id="KW-0813">Transport</keyword>
<gene>
    <name evidence="14" type="ORF">GCM10011379_11960</name>
</gene>
<dbReference type="InterPro" id="IPR003439">
    <property type="entry name" value="ABC_transporter-like_ATP-bd"/>
</dbReference>
<evidence type="ECO:0000256" key="8">
    <source>
        <dbReference type="ARBA" id="ARBA00022989"/>
    </source>
</evidence>
<evidence type="ECO:0000256" key="9">
    <source>
        <dbReference type="ARBA" id="ARBA00023136"/>
    </source>
</evidence>
<dbReference type="GO" id="GO:0015421">
    <property type="term" value="F:ABC-type oligopeptide transporter activity"/>
    <property type="evidence" value="ECO:0007669"/>
    <property type="project" value="TreeGrafter"/>
</dbReference>
<keyword evidence="5" id="KW-0547">Nucleotide-binding</keyword>
<dbReference type="GO" id="GO:0016887">
    <property type="term" value="F:ATP hydrolysis activity"/>
    <property type="evidence" value="ECO:0007669"/>
    <property type="project" value="InterPro"/>
</dbReference>
<keyword evidence="4 10" id="KW-0812">Transmembrane</keyword>
<comment type="caution">
    <text evidence="14">The sequence shown here is derived from an EMBL/GenBank/DDBJ whole genome shotgun (WGS) entry which is preliminary data.</text>
</comment>
<evidence type="ECO:0000259" key="12">
    <source>
        <dbReference type="PROSITE" id="PS50929"/>
    </source>
</evidence>
<feature type="transmembrane region" description="Helical" evidence="10">
    <location>
        <begin position="188"/>
        <end position="204"/>
    </location>
</feature>
<evidence type="ECO:0000256" key="2">
    <source>
        <dbReference type="ARBA" id="ARBA00022448"/>
    </source>
</evidence>
<dbReference type="PROSITE" id="PS50893">
    <property type="entry name" value="ABC_TRANSPORTER_2"/>
    <property type="match status" value="1"/>
</dbReference>
<evidence type="ECO:0000256" key="4">
    <source>
        <dbReference type="ARBA" id="ARBA00022692"/>
    </source>
</evidence>
<dbReference type="InterPro" id="IPR011527">
    <property type="entry name" value="ABC1_TM_dom"/>
</dbReference>
<feature type="domain" description="ABC transmembrane type-1" evidence="12">
    <location>
        <begin position="158"/>
        <end position="437"/>
    </location>
</feature>
<feature type="domain" description="ABC transporter" evidence="11">
    <location>
        <begin position="473"/>
        <end position="709"/>
    </location>
</feature>
<keyword evidence="3" id="KW-1003">Cell membrane</keyword>
<dbReference type="InterPro" id="IPR036640">
    <property type="entry name" value="ABC1_TM_sf"/>
</dbReference>
<evidence type="ECO:0000259" key="11">
    <source>
        <dbReference type="PROSITE" id="PS50893"/>
    </source>
</evidence>
<accession>A0A917MV22</accession>
<dbReference type="InterPro" id="IPR003593">
    <property type="entry name" value="AAA+_ATPase"/>
</dbReference>
<dbReference type="PROSITE" id="PS50929">
    <property type="entry name" value="ABC_TM1F"/>
    <property type="match status" value="1"/>
</dbReference>
<feature type="domain" description="Peptidase C39" evidence="13">
    <location>
        <begin position="1"/>
        <end position="114"/>
    </location>
</feature>
<keyword evidence="6" id="KW-0378">Hydrolase</keyword>
<dbReference type="InterPro" id="IPR005074">
    <property type="entry name" value="Peptidase_C39"/>
</dbReference>
<comment type="subcellular location">
    <subcellularLocation>
        <location evidence="1">Cell membrane</location>
        <topology evidence="1">Multi-pass membrane protein</topology>
    </subcellularLocation>
</comment>